<organism evidence="1">
    <name type="scientific">Psilocybe cubensis</name>
    <name type="common">Psychedelic mushroom</name>
    <name type="synonym">Stropharia cubensis</name>
    <dbReference type="NCBI Taxonomy" id="181762"/>
    <lineage>
        <taxon>Eukaryota</taxon>
        <taxon>Fungi</taxon>
        <taxon>Dikarya</taxon>
        <taxon>Basidiomycota</taxon>
        <taxon>Agaricomycotina</taxon>
        <taxon>Agaricomycetes</taxon>
        <taxon>Agaricomycetidae</taxon>
        <taxon>Agaricales</taxon>
        <taxon>Agaricineae</taxon>
        <taxon>Strophariaceae</taxon>
        <taxon>Psilocybe</taxon>
    </lineage>
</organism>
<proteinExistence type="predicted"/>
<dbReference type="EMBL" id="JAFIQS010000005">
    <property type="protein sequence ID" value="KAG5169429.1"/>
    <property type="molecule type" value="Genomic_DNA"/>
</dbReference>
<evidence type="ECO:0000313" key="1">
    <source>
        <dbReference type="EMBL" id="KAG5169429.1"/>
    </source>
</evidence>
<gene>
    <name evidence="1" type="ORF">JR316_005985</name>
</gene>
<dbReference type="AlphaFoldDB" id="A0A8H8CLV2"/>
<name>A0A8H8CLV2_PSICU</name>
<accession>A0A8H8CLV2</accession>
<comment type="caution">
    <text evidence="1">The sequence shown here is derived from an EMBL/GenBank/DDBJ whole genome shotgun (WGS) entry which is preliminary data.</text>
</comment>
<reference evidence="1" key="1">
    <citation type="submission" date="2021-02" db="EMBL/GenBank/DDBJ databases">
        <title>Psilocybe cubensis genome.</title>
        <authorList>
            <person name="Mckernan K.J."/>
            <person name="Crawford S."/>
            <person name="Trippe A."/>
            <person name="Kane L.T."/>
            <person name="Mclaughlin S."/>
        </authorList>
    </citation>
    <scope>NUCLEOTIDE SEQUENCE [LARGE SCALE GENOMIC DNA]</scope>
    <source>
        <strain evidence="1">MGC-MH-2018</strain>
    </source>
</reference>
<sequence length="439" mass="50424">MPRILPRLLKKIESQAHKQKFFKFSLPRKRIRKSLYKPPLQAPSFQPSHHARSILLTPLNPITNAKDYVKHKRIPPSLNKPGKVDPNDVDPARQMSKDEMRWWANPYLRMLSSPIRTCLVTQRRVPSGRFEFSYQPTYIDDVHLDMLIRLTGMRIPSSNPHRDKRNQAKLVPDGILHPKYTNRKVSGGMYTLCWRQAIRQLERGAYKRISAELSLYSSLEHQIAHLLRLRILQEFELLAECLEFSVKRHKNLGATPILRRLTYDEWGLMRSTGSLPCQNALAILICPPLNRNWRTGERPKGSFSALPPADEHALTNLPPTSTLISASEDVSLEEVSDTLPQLQVPLYNCISAFPSVSQRAALHTLLLRILTTERFVKTFNKNNRNSHLIKPSRKHSPAFLLCADENTIHRGDSAAVALALWRLRMYDSEGWQSPQHNTT</sequence>
<protein>
    <submittedName>
        <fullName evidence="1">Uncharacterized protein</fullName>
    </submittedName>
</protein>